<sequence length="127" mass="14292">MAYPVAEMMQKLLEAGYSSTEAANMVAADAQRQAEERQAVSTTPTLRNQYGGLDLNKTKEFFSHARKQEEAKRFFDPLEGMQSTDNLSKREQMDMIRGKHVGKTENVSPLQSVNAGIDFFKSLREGK</sequence>
<evidence type="ECO:0000313" key="2">
    <source>
        <dbReference type="EMBL" id="TCX60284.1"/>
    </source>
</evidence>
<dbReference type="RefSeq" id="WP_060578863.1">
    <property type="nucleotide sequence ID" value="NZ_CAAGZR010000072.1"/>
</dbReference>
<proteinExistence type="predicted"/>
<reference evidence="2" key="1">
    <citation type="submission" date="2019-01" db="EMBL/GenBank/DDBJ databases">
        <authorList>
            <person name="Lista F."/>
            <person name="Anselmo A."/>
        </authorList>
    </citation>
    <scope>NUCLEOTIDE SEQUENCE</scope>
    <source>
        <strain evidence="2">10S</strain>
    </source>
</reference>
<organism evidence="2">
    <name type="scientific">Klebsiella pneumoniae</name>
    <dbReference type="NCBI Taxonomy" id="573"/>
    <lineage>
        <taxon>Bacteria</taxon>
        <taxon>Pseudomonadati</taxon>
        <taxon>Pseudomonadota</taxon>
        <taxon>Gammaproteobacteria</taxon>
        <taxon>Enterobacterales</taxon>
        <taxon>Enterobacteriaceae</taxon>
        <taxon>Klebsiella/Raoultella group</taxon>
        <taxon>Klebsiella</taxon>
        <taxon>Klebsiella pneumoniae complex</taxon>
    </lineage>
</organism>
<dbReference type="EMBL" id="SDCM01000082">
    <property type="protein sequence ID" value="TCX60284.1"/>
    <property type="molecule type" value="Genomic_DNA"/>
</dbReference>
<feature type="region of interest" description="Disordered" evidence="1">
    <location>
        <begin position="28"/>
        <end position="51"/>
    </location>
</feature>
<gene>
    <name evidence="2" type="ORF">ETE64_25660</name>
</gene>
<comment type="caution">
    <text evidence="2">The sequence shown here is derived from an EMBL/GenBank/DDBJ whole genome shotgun (WGS) entry which is preliminary data.</text>
</comment>
<protein>
    <submittedName>
        <fullName evidence="2">Uncharacterized protein</fullName>
    </submittedName>
</protein>
<accession>A0A483KAW3</accession>
<dbReference type="AlphaFoldDB" id="A0A483KAW3"/>
<name>A0A483KAW3_KLEPN</name>
<evidence type="ECO:0000256" key="1">
    <source>
        <dbReference type="SAM" id="MobiDB-lite"/>
    </source>
</evidence>